<dbReference type="EMBL" id="MU275841">
    <property type="protein sequence ID" value="KAI0053239.1"/>
    <property type="molecule type" value="Genomic_DNA"/>
</dbReference>
<gene>
    <name evidence="1" type="ORF">FA95DRAFT_944719</name>
</gene>
<evidence type="ECO:0000313" key="1">
    <source>
        <dbReference type="EMBL" id="KAI0053239.1"/>
    </source>
</evidence>
<evidence type="ECO:0000313" key="2">
    <source>
        <dbReference type="Proteomes" id="UP000814033"/>
    </source>
</evidence>
<protein>
    <submittedName>
        <fullName evidence="1">Aldehyde dehydrogenase</fullName>
    </submittedName>
</protein>
<proteinExistence type="predicted"/>
<organism evidence="1 2">
    <name type="scientific">Auriscalpium vulgare</name>
    <dbReference type="NCBI Taxonomy" id="40419"/>
    <lineage>
        <taxon>Eukaryota</taxon>
        <taxon>Fungi</taxon>
        <taxon>Dikarya</taxon>
        <taxon>Basidiomycota</taxon>
        <taxon>Agaricomycotina</taxon>
        <taxon>Agaricomycetes</taxon>
        <taxon>Russulales</taxon>
        <taxon>Auriscalpiaceae</taxon>
        <taxon>Auriscalpium</taxon>
    </lineage>
</organism>
<comment type="caution">
    <text evidence="1">The sequence shown here is derived from an EMBL/GenBank/DDBJ whole genome shotgun (WGS) entry which is preliminary data.</text>
</comment>
<dbReference type="Proteomes" id="UP000814033">
    <property type="component" value="Unassembled WGS sequence"/>
</dbReference>
<sequence>MADVLPYTPIDEISQIHAALREEFRTNVARRYDLAWRKQQLAQLVAMVSENQEAFIAALAADLKKPAFEVLAGEIGSLIARTQRAAQLLDEWVAPERVSPPPHQQAWSPEVLKGPKGVVLIIAPWNYPLVLLLQPLSGAIAAGCPAVIKPSEIAQHHAALIGELVPKYLDPAAYRVVNGGVPEITRLLELKWDHIFYTGNSTVARIIATAAAKHLTPLTLELGGKSPVVVDAENTDLRLAAKRILWGKSTNSGQICVAPDYVLITRSAQDEFIAALKEAYQTFHPHGALESDSYGGIVSKAHYDRLQGLIARTKAQVVLGGNTDGKRVIEPTVFRDVEDNDALLEGEIFGPLLPLVPVDSMQEAIDFISARPHPLALYVFTNKPEVKKAFIQGTQSGSIAFNDVMTQVSVSELPFSGIGESGYGAQYLKYTFDGFTHHRATVDVPASSEDILAVRYPPYSRENAAKRFAAATTYSTSSK</sequence>
<name>A0ACB8S9S0_9AGAM</name>
<reference evidence="1" key="2">
    <citation type="journal article" date="2022" name="New Phytol.">
        <title>Evolutionary transition to the ectomycorrhizal habit in the genomes of a hyperdiverse lineage of mushroom-forming fungi.</title>
        <authorList>
            <person name="Looney B."/>
            <person name="Miyauchi S."/>
            <person name="Morin E."/>
            <person name="Drula E."/>
            <person name="Courty P.E."/>
            <person name="Kohler A."/>
            <person name="Kuo A."/>
            <person name="LaButti K."/>
            <person name="Pangilinan J."/>
            <person name="Lipzen A."/>
            <person name="Riley R."/>
            <person name="Andreopoulos W."/>
            <person name="He G."/>
            <person name="Johnson J."/>
            <person name="Nolan M."/>
            <person name="Tritt A."/>
            <person name="Barry K.W."/>
            <person name="Grigoriev I.V."/>
            <person name="Nagy L.G."/>
            <person name="Hibbett D."/>
            <person name="Henrissat B."/>
            <person name="Matheny P.B."/>
            <person name="Labbe J."/>
            <person name="Martin F.M."/>
        </authorList>
    </citation>
    <scope>NUCLEOTIDE SEQUENCE</scope>
    <source>
        <strain evidence="1">FP105234-sp</strain>
    </source>
</reference>
<keyword evidence="2" id="KW-1185">Reference proteome</keyword>
<reference evidence="1" key="1">
    <citation type="submission" date="2021-02" db="EMBL/GenBank/DDBJ databases">
        <authorList>
            <consortium name="DOE Joint Genome Institute"/>
            <person name="Ahrendt S."/>
            <person name="Looney B.P."/>
            <person name="Miyauchi S."/>
            <person name="Morin E."/>
            <person name="Drula E."/>
            <person name="Courty P.E."/>
            <person name="Chicoki N."/>
            <person name="Fauchery L."/>
            <person name="Kohler A."/>
            <person name="Kuo A."/>
            <person name="Labutti K."/>
            <person name="Pangilinan J."/>
            <person name="Lipzen A."/>
            <person name="Riley R."/>
            <person name="Andreopoulos W."/>
            <person name="He G."/>
            <person name="Johnson J."/>
            <person name="Barry K.W."/>
            <person name="Grigoriev I.V."/>
            <person name="Nagy L."/>
            <person name="Hibbett D."/>
            <person name="Henrissat B."/>
            <person name="Matheny P.B."/>
            <person name="Labbe J."/>
            <person name="Martin F."/>
        </authorList>
    </citation>
    <scope>NUCLEOTIDE SEQUENCE</scope>
    <source>
        <strain evidence="1">FP105234-sp</strain>
    </source>
</reference>
<accession>A0ACB8S9S0</accession>